<dbReference type="EMBL" id="JBIAQY010000026">
    <property type="protein sequence ID" value="MFF3574363.1"/>
    <property type="molecule type" value="Genomic_DNA"/>
</dbReference>
<proteinExistence type="predicted"/>
<dbReference type="InterPro" id="IPR004378">
    <property type="entry name" value="F420H2_quin_Rdtase"/>
</dbReference>
<dbReference type="RefSeq" id="WP_051192587.1">
    <property type="nucleotide sequence ID" value="NZ_JBIAQY010000026.1"/>
</dbReference>
<reference evidence="1 2" key="1">
    <citation type="submission" date="2024-10" db="EMBL/GenBank/DDBJ databases">
        <title>The Natural Products Discovery Center: Release of the First 8490 Sequenced Strains for Exploring Actinobacteria Biosynthetic Diversity.</title>
        <authorList>
            <person name="Kalkreuter E."/>
            <person name="Kautsar S.A."/>
            <person name="Yang D."/>
            <person name="Bader C.D."/>
            <person name="Teijaro C.N."/>
            <person name="Fluegel L."/>
            <person name="Davis C.M."/>
            <person name="Simpson J.R."/>
            <person name="Lauterbach L."/>
            <person name="Steele A.D."/>
            <person name="Gui C."/>
            <person name="Meng S."/>
            <person name="Li G."/>
            <person name="Viehrig K."/>
            <person name="Ye F."/>
            <person name="Su P."/>
            <person name="Kiefer A.F."/>
            <person name="Nichols A."/>
            <person name="Cepeda A.J."/>
            <person name="Yan W."/>
            <person name="Fan B."/>
            <person name="Jiang Y."/>
            <person name="Adhikari A."/>
            <person name="Zheng C.-J."/>
            <person name="Schuster L."/>
            <person name="Cowan T.M."/>
            <person name="Smanski M.J."/>
            <person name="Chevrette M.G."/>
            <person name="De Carvalho L.P.S."/>
            <person name="Shen B."/>
        </authorList>
    </citation>
    <scope>NUCLEOTIDE SEQUENCE [LARGE SCALE GENOMIC DNA]</scope>
    <source>
        <strain evidence="1 2">NPDC002593</strain>
    </source>
</reference>
<dbReference type="NCBIfam" id="TIGR00026">
    <property type="entry name" value="hi_GC_TIGR00026"/>
    <property type="match status" value="1"/>
</dbReference>
<name>A0ABW6SDG1_9NOCA</name>
<keyword evidence="2" id="KW-1185">Reference proteome</keyword>
<dbReference type="InterPro" id="IPR012349">
    <property type="entry name" value="Split_barrel_FMN-bd"/>
</dbReference>
<comment type="caution">
    <text evidence="1">The sequence shown here is derived from an EMBL/GenBank/DDBJ whole genome shotgun (WGS) entry which is preliminary data.</text>
</comment>
<accession>A0ABW6SDG1</accession>
<sequence length="159" mass="17749">MAKSYRAGWAVKASNAWMRVVIRAGLPMWTFRVLTVAGRRSGRAIETPLTVFEHDGRRYLVAAYGTVNWVRNLRSARGAATLRHGKHVEAVTAVELPADESARVFRAALLAGPPRVPKPFVALYRRYFVLPYLDVDGDSSPQEFLDNARTHPVFEIVSA</sequence>
<evidence type="ECO:0000313" key="2">
    <source>
        <dbReference type="Proteomes" id="UP001601992"/>
    </source>
</evidence>
<evidence type="ECO:0000313" key="1">
    <source>
        <dbReference type="EMBL" id="MFF3574363.1"/>
    </source>
</evidence>
<dbReference type="Proteomes" id="UP001601992">
    <property type="component" value="Unassembled WGS sequence"/>
</dbReference>
<organism evidence="1 2">
    <name type="scientific">Nocardia jiangxiensis</name>
    <dbReference type="NCBI Taxonomy" id="282685"/>
    <lineage>
        <taxon>Bacteria</taxon>
        <taxon>Bacillati</taxon>
        <taxon>Actinomycetota</taxon>
        <taxon>Actinomycetes</taxon>
        <taxon>Mycobacteriales</taxon>
        <taxon>Nocardiaceae</taxon>
        <taxon>Nocardia</taxon>
    </lineage>
</organism>
<dbReference type="Pfam" id="PF04075">
    <property type="entry name" value="F420H2_quin_red"/>
    <property type="match status" value="1"/>
</dbReference>
<dbReference type="Gene3D" id="2.30.110.10">
    <property type="entry name" value="Electron Transport, Fmn-binding Protein, Chain A"/>
    <property type="match status" value="1"/>
</dbReference>
<protein>
    <submittedName>
        <fullName evidence="1">Nitroreductase family deazaflavin-dependent oxidoreductase</fullName>
    </submittedName>
</protein>
<gene>
    <name evidence="1" type="ORF">ACFYXQ_42105</name>
</gene>